<comment type="caution">
    <text evidence="1">The sequence shown here is derived from an EMBL/GenBank/DDBJ whole genome shotgun (WGS) entry which is preliminary data.</text>
</comment>
<organism evidence="1 2">
    <name type="scientific">Actinoplanes teichomyceticus</name>
    <dbReference type="NCBI Taxonomy" id="1867"/>
    <lineage>
        <taxon>Bacteria</taxon>
        <taxon>Bacillati</taxon>
        <taxon>Actinomycetota</taxon>
        <taxon>Actinomycetes</taxon>
        <taxon>Micromonosporales</taxon>
        <taxon>Micromonosporaceae</taxon>
        <taxon>Actinoplanes</taxon>
    </lineage>
</organism>
<dbReference type="EMBL" id="VIWY01000002">
    <property type="protein sequence ID" value="TWG24017.1"/>
    <property type="molecule type" value="Genomic_DNA"/>
</dbReference>
<evidence type="ECO:0000313" key="1">
    <source>
        <dbReference type="EMBL" id="TWG24017.1"/>
    </source>
</evidence>
<name>A0A561WJG8_ACTTI</name>
<evidence type="ECO:0008006" key="3">
    <source>
        <dbReference type="Google" id="ProtNLM"/>
    </source>
</evidence>
<dbReference type="RefSeq" id="WP_122982007.1">
    <property type="nucleotide sequence ID" value="NZ_BOMX01000046.1"/>
</dbReference>
<dbReference type="Proteomes" id="UP000320239">
    <property type="component" value="Unassembled WGS sequence"/>
</dbReference>
<gene>
    <name evidence="1" type="ORF">FHX34_102570</name>
</gene>
<protein>
    <recommendedName>
        <fullName evidence="3">SnoaL-like protein</fullName>
    </recommendedName>
</protein>
<dbReference type="AlphaFoldDB" id="A0A561WJG8"/>
<keyword evidence="2" id="KW-1185">Reference proteome</keyword>
<accession>A0A561WJG8</accession>
<dbReference type="OrthoDB" id="3397835at2"/>
<reference evidence="1 2" key="1">
    <citation type="submission" date="2019-06" db="EMBL/GenBank/DDBJ databases">
        <title>Sequencing the genomes of 1000 actinobacteria strains.</title>
        <authorList>
            <person name="Klenk H.-P."/>
        </authorList>
    </citation>
    <scope>NUCLEOTIDE SEQUENCE [LARGE SCALE GENOMIC DNA]</scope>
    <source>
        <strain evidence="1 2">DSM 43866</strain>
    </source>
</reference>
<evidence type="ECO:0000313" key="2">
    <source>
        <dbReference type="Proteomes" id="UP000320239"/>
    </source>
</evidence>
<sequence length="129" mass="13781">MAAQAELDQLSEFFGRYGAALTTGDVSVVARCHALPGMVVADSYSFTFSTPAAVALSFLGAAPTYRDQQIVAAHAQLLDVHRISAVLSLVEVEWEYLDSMGGAVPGERYRYLIRTGADGPLITTVIASR</sequence>
<proteinExistence type="predicted"/>